<evidence type="ECO:0000259" key="2">
    <source>
        <dbReference type="Pfam" id="PF06452"/>
    </source>
</evidence>
<evidence type="ECO:0000313" key="4">
    <source>
        <dbReference type="EMBL" id="MDY2587724.1"/>
    </source>
</evidence>
<feature type="domain" description="Carbohydrate-binding" evidence="2">
    <location>
        <begin position="175"/>
        <end position="379"/>
    </location>
</feature>
<gene>
    <name evidence="4" type="ORF">SNF14_10260</name>
</gene>
<organism evidence="4 5">
    <name type="scientific">Winogradskyella aquimaris</name>
    <dbReference type="NCBI Taxonomy" id="864074"/>
    <lineage>
        <taxon>Bacteria</taxon>
        <taxon>Pseudomonadati</taxon>
        <taxon>Bacteroidota</taxon>
        <taxon>Flavobacteriia</taxon>
        <taxon>Flavobacteriales</taxon>
        <taxon>Flavobacteriaceae</taxon>
        <taxon>Winogradskyella</taxon>
    </lineage>
</organism>
<feature type="domain" description="DUF6265" evidence="3">
    <location>
        <begin position="31"/>
        <end position="138"/>
    </location>
</feature>
<reference evidence="4 5" key="1">
    <citation type="submission" date="2023-11" db="EMBL/GenBank/DDBJ databases">
        <title>Winogradskyella pelagius sp. nov., isolated from coastal sediment.</title>
        <authorList>
            <person name="Li F."/>
        </authorList>
    </citation>
    <scope>NUCLEOTIDE SEQUENCE [LARGE SCALE GENOMIC DNA]</scope>
    <source>
        <strain evidence="4 5">KCTC 23502</strain>
    </source>
</reference>
<feature type="signal peptide" evidence="1">
    <location>
        <begin position="1"/>
        <end position="17"/>
    </location>
</feature>
<dbReference type="CDD" id="cd00241">
    <property type="entry name" value="DOMON_like"/>
    <property type="match status" value="1"/>
</dbReference>
<dbReference type="InterPro" id="IPR046232">
    <property type="entry name" value="DUF6265"/>
</dbReference>
<keyword evidence="1" id="KW-0732">Signal</keyword>
<proteinExistence type="predicted"/>
<dbReference type="Gene3D" id="2.60.40.1190">
    <property type="match status" value="1"/>
</dbReference>
<evidence type="ECO:0000259" key="3">
    <source>
        <dbReference type="Pfam" id="PF19780"/>
    </source>
</evidence>
<sequence length="380" mass="43942">MKILFTLFVLAISLCSASQENTLEPKLKNIEWISGTWHGEAFGGITEEIWSEPSGGSMMATFKLINDDKVTFYEIEIIREIENSLILQLKHFDNTLKGWESKNETVDFPLKYITENKVVFEGMTFEKVSDQEMNVYVDIKENDTVETSKFNYKKKTEKPYKSFLEVKKADASPMIDGVADENIWQKTQWHPIDQLWLGKPYSSTDFEGRYKLTWTKDALYLLAEIKDDKLLDINQDPLTIWWDDDCLEIFIDEDNSGGEHQYNHNAFAYHVSLDGNVVDMSPEKIGKLYNSHVESKRTTKDNTSIWEVKILLFDDSYQEYQVNTPVELVTGKNIGFALAYCDNDNSEHRENFIGSVYVEGDDKNRGWIDANIFGTLKLIK</sequence>
<protein>
    <submittedName>
        <fullName evidence="4">DUF6265 family protein</fullName>
    </submittedName>
</protein>
<feature type="chain" id="PRO_5045961745" evidence="1">
    <location>
        <begin position="18"/>
        <end position="380"/>
    </location>
</feature>
<dbReference type="InterPro" id="IPR010502">
    <property type="entry name" value="Carb-bd_dom_fam9"/>
</dbReference>
<dbReference type="Proteomes" id="UP001285855">
    <property type="component" value="Unassembled WGS sequence"/>
</dbReference>
<name>A0ABU5EMP2_9FLAO</name>
<dbReference type="SUPFAM" id="SSF49344">
    <property type="entry name" value="CBD9-like"/>
    <property type="match status" value="1"/>
</dbReference>
<dbReference type="Pfam" id="PF19780">
    <property type="entry name" value="DUF6265"/>
    <property type="match status" value="1"/>
</dbReference>
<comment type="caution">
    <text evidence="4">The sequence shown here is derived from an EMBL/GenBank/DDBJ whole genome shotgun (WGS) entry which is preliminary data.</text>
</comment>
<dbReference type="RefSeq" id="WP_320556081.1">
    <property type="nucleotide sequence ID" value="NZ_JAXDAE010000010.1"/>
</dbReference>
<dbReference type="EMBL" id="JAXDAE010000010">
    <property type="protein sequence ID" value="MDY2587724.1"/>
    <property type="molecule type" value="Genomic_DNA"/>
</dbReference>
<accession>A0ABU5EMP2</accession>
<keyword evidence="5" id="KW-1185">Reference proteome</keyword>
<dbReference type="Pfam" id="PF06452">
    <property type="entry name" value="CBM9_1"/>
    <property type="match status" value="1"/>
</dbReference>
<evidence type="ECO:0000256" key="1">
    <source>
        <dbReference type="SAM" id="SignalP"/>
    </source>
</evidence>
<evidence type="ECO:0000313" key="5">
    <source>
        <dbReference type="Proteomes" id="UP001285855"/>
    </source>
</evidence>